<accession>A0A512JQQ1</accession>
<evidence type="ECO:0000313" key="1">
    <source>
        <dbReference type="EMBL" id="GEP12261.1"/>
    </source>
</evidence>
<dbReference type="AlphaFoldDB" id="A0A512JQQ1"/>
<keyword evidence="2" id="KW-1185">Reference proteome</keyword>
<sequence>MVAKISQLQRARVSIVPQDISTARTGNFIDVSGAQRISAIFNVASVTATKKVTTKLLQAKDAAGTGAKDLTTATDTVAPTGGAPLAPSIDAQISDLDTANGYSFVAAYAVSDNGSAVYGGATILLSGNRYNP</sequence>
<dbReference type="Proteomes" id="UP000321750">
    <property type="component" value="Unassembled WGS sequence"/>
</dbReference>
<dbReference type="RefSeq" id="WP_147048648.1">
    <property type="nucleotide sequence ID" value="NZ_BJZV01000034.1"/>
</dbReference>
<reference evidence="1 2" key="1">
    <citation type="submission" date="2019-07" db="EMBL/GenBank/DDBJ databases">
        <title>Whole genome shotgun sequence of Methylobacterium gnaphalii NBRC 107716.</title>
        <authorList>
            <person name="Hosoyama A."/>
            <person name="Uohara A."/>
            <person name="Ohji S."/>
            <person name="Ichikawa N."/>
        </authorList>
    </citation>
    <scope>NUCLEOTIDE SEQUENCE [LARGE SCALE GENOMIC DNA]</scope>
    <source>
        <strain evidence="1 2">NBRC 107716</strain>
    </source>
</reference>
<protein>
    <submittedName>
        <fullName evidence="1">Uncharacterized protein</fullName>
    </submittedName>
</protein>
<organism evidence="1 2">
    <name type="scientific">Methylobacterium gnaphalii</name>
    <dbReference type="NCBI Taxonomy" id="1010610"/>
    <lineage>
        <taxon>Bacteria</taxon>
        <taxon>Pseudomonadati</taxon>
        <taxon>Pseudomonadota</taxon>
        <taxon>Alphaproteobacteria</taxon>
        <taxon>Hyphomicrobiales</taxon>
        <taxon>Methylobacteriaceae</taxon>
        <taxon>Methylobacterium</taxon>
    </lineage>
</organism>
<dbReference type="OrthoDB" id="8456663at2"/>
<gene>
    <name evidence="1" type="ORF">MGN01_41060</name>
</gene>
<proteinExistence type="predicted"/>
<comment type="caution">
    <text evidence="1">The sequence shown here is derived from an EMBL/GenBank/DDBJ whole genome shotgun (WGS) entry which is preliminary data.</text>
</comment>
<name>A0A512JQQ1_9HYPH</name>
<dbReference type="EMBL" id="BJZV01000034">
    <property type="protein sequence ID" value="GEP12261.1"/>
    <property type="molecule type" value="Genomic_DNA"/>
</dbReference>
<evidence type="ECO:0000313" key="2">
    <source>
        <dbReference type="Proteomes" id="UP000321750"/>
    </source>
</evidence>